<dbReference type="RefSeq" id="XP_030850707.1">
    <property type="nucleotide sequence ID" value="XM_030994847.1"/>
</dbReference>
<evidence type="ECO:0000256" key="3">
    <source>
        <dbReference type="ARBA" id="ARBA00022692"/>
    </source>
</evidence>
<proteinExistence type="inferred from homology"/>
<evidence type="ECO:0000313" key="11">
    <source>
        <dbReference type="Proteomes" id="UP000007110"/>
    </source>
</evidence>
<evidence type="ECO:0000256" key="7">
    <source>
        <dbReference type="PIRNR" id="PIRNR007991"/>
    </source>
</evidence>
<feature type="compositionally biased region" description="Acidic residues" evidence="8">
    <location>
        <begin position="1"/>
        <end position="11"/>
    </location>
</feature>
<evidence type="ECO:0000256" key="5">
    <source>
        <dbReference type="ARBA" id="ARBA00023136"/>
    </source>
</evidence>
<dbReference type="Pfam" id="PF06638">
    <property type="entry name" value="Strabismus"/>
    <property type="match status" value="1"/>
</dbReference>
<feature type="compositionally biased region" description="Polar residues" evidence="8">
    <location>
        <begin position="21"/>
        <end position="30"/>
    </location>
</feature>
<accession>A0A7M7SV45</accession>
<dbReference type="GO" id="GO:0001736">
    <property type="term" value="P:establishment of planar polarity"/>
    <property type="evidence" value="ECO:0000318"/>
    <property type="project" value="GO_Central"/>
</dbReference>
<dbReference type="GeneID" id="590912"/>
<keyword evidence="4 9" id="KW-1133">Transmembrane helix</keyword>
<evidence type="ECO:0000256" key="1">
    <source>
        <dbReference type="ARBA" id="ARBA00004651"/>
    </source>
</evidence>
<comment type="subcellular location">
    <subcellularLocation>
        <location evidence="1">Cell membrane</location>
        <topology evidence="1">Multi-pass membrane protein</topology>
    </subcellularLocation>
</comment>
<name>A0A7M7SV45_STRPU</name>
<dbReference type="KEGG" id="spu:105439793"/>
<dbReference type="RefSeq" id="XP_030833447.1">
    <property type="nucleotide sequence ID" value="XM_030977587.1"/>
</dbReference>
<dbReference type="AlphaFoldDB" id="A0A7M7SV45"/>
<dbReference type="OrthoDB" id="8887313at2759"/>
<feature type="transmembrane region" description="Helical" evidence="9">
    <location>
        <begin position="190"/>
        <end position="209"/>
    </location>
</feature>
<dbReference type="EnsemblMetazoa" id="XM_030994847">
    <property type="protein sequence ID" value="XP_030850707"/>
    <property type="gene ID" value="LOC105439793"/>
</dbReference>
<feature type="transmembrane region" description="Helical" evidence="9">
    <location>
        <begin position="221"/>
        <end position="242"/>
    </location>
</feature>
<evidence type="ECO:0000256" key="9">
    <source>
        <dbReference type="SAM" id="Phobius"/>
    </source>
</evidence>
<dbReference type="Proteomes" id="UP000007110">
    <property type="component" value="Unassembled WGS sequence"/>
</dbReference>
<evidence type="ECO:0000256" key="2">
    <source>
        <dbReference type="ARBA" id="ARBA00022475"/>
    </source>
</evidence>
<dbReference type="EnsemblMetazoa" id="XM_030977587">
    <property type="protein sequence ID" value="XP_030833447"/>
    <property type="gene ID" value="LOC590912"/>
</dbReference>
<feature type="region of interest" description="Disordered" evidence="8">
    <location>
        <begin position="1"/>
        <end position="98"/>
    </location>
</feature>
<dbReference type="GO" id="GO:0060071">
    <property type="term" value="P:Wnt signaling pathway, planar cell polarity pathway"/>
    <property type="evidence" value="ECO:0000318"/>
    <property type="project" value="GO_Central"/>
</dbReference>
<evidence type="ECO:0000313" key="10">
    <source>
        <dbReference type="EnsemblMetazoa" id="XP_030833447"/>
    </source>
</evidence>
<evidence type="ECO:0000256" key="8">
    <source>
        <dbReference type="SAM" id="MobiDB-lite"/>
    </source>
</evidence>
<reference evidence="10" key="2">
    <citation type="submission" date="2021-01" db="UniProtKB">
        <authorList>
            <consortium name="EnsemblMetazoa"/>
        </authorList>
    </citation>
    <scope>IDENTIFICATION</scope>
</reference>
<protein>
    <recommendedName>
        <fullName evidence="7">Vang-like protein</fullName>
    </recommendedName>
</protein>
<dbReference type="KEGG" id="spu:590912"/>
<evidence type="ECO:0000256" key="6">
    <source>
        <dbReference type="ARBA" id="ARBA00025718"/>
    </source>
</evidence>
<reference evidence="11" key="1">
    <citation type="submission" date="2015-02" db="EMBL/GenBank/DDBJ databases">
        <title>Genome sequencing for Strongylocentrotus purpuratus.</title>
        <authorList>
            <person name="Murali S."/>
            <person name="Liu Y."/>
            <person name="Vee V."/>
            <person name="English A."/>
            <person name="Wang M."/>
            <person name="Skinner E."/>
            <person name="Han Y."/>
            <person name="Muzny D.M."/>
            <person name="Worley K.C."/>
            <person name="Gibbs R.A."/>
        </authorList>
    </citation>
    <scope>NUCLEOTIDE SEQUENCE</scope>
</reference>
<evidence type="ECO:0000256" key="4">
    <source>
        <dbReference type="ARBA" id="ARBA00022989"/>
    </source>
</evidence>
<keyword evidence="5 7" id="KW-0472">Membrane</keyword>
<feature type="transmembrane region" description="Helical" evidence="9">
    <location>
        <begin position="150"/>
        <end position="178"/>
    </location>
</feature>
<dbReference type="PIRSF" id="PIRSF007991">
    <property type="entry name" value="Strabismus"/>
    <property type="match status" value="1"/>
</dbReference>
<feature type="transmembrane region" description="Helical" evidence="9">
    <location>
        <begin position="254"/>
        <end position="279"/>
    </location>
</feature>
<sequence length="564" mass="64990">MDTDGAPENPDDNGGFPITPQPQNQSTRSSKSSKGKYRDRDTDEDSERGHRGRRGRRHRNREDSENDGGENRRHSKRHSHVERSVTIATQGATTDEDRDEVIEVQILPQDDNWGDNTTAITGTSDRSSDEDLSRLAKRMDSRVGFDCTRYFSILLFAVLSIVGFVSPVAFVVLPSLLWEPAECGIHCDGLFISMAFKLLILAIGSWALFFRKPRATMPRVYLFRLIMMALIFILLLAYWLFFVMRVLMRKETNYAGIVSYAGSLADALLFMHYVAVIMFELRHLQPKYMLKVVRSPDGMSQYYSIGQLSIQRSAAHVLEHYSRDFQIYNSHLLRVPTTSRVAQKLSNFKFYDVDGGVGNDNVTGHSRAIMTTAAHRRDQSRNERFYEEQEYDRRVKKRRARLLVAAEEAFTHIKRVHEDTHPGNHAMDPTEAAQSIFPSLARPLQKYLRITRQQPRWPMEAVMDHLAVCISYNLAPRSFLETFFQPGPNILLSEHHHNPIQGWELVSDTLVNRPLKEGTTFQLRQGEVLLQVFVMKIPQYKIREEVFDYKKNRFALRLQSETSV</sequence>
<keyword evidence="11" id="KW-1185">Reference proteome</keyword>
<keyword evidence="2 7" id="KW-1003">Cell membrane</keyword>
<dbReference type="GeneID" id="105439793"/>
<dbReference type="OMA" id="MWHREND"/>
<organism evidence="10 11">
    <name type="scientific">Strongylocentrotus purpuratus</name>
    <name type="common">Purple sea urchin</name>
    <dbReference type="NCBI Taxonomy" id="7668"/>
    <lineage>
        <taxon>Eukaryota</taxon>
        <taxon>Metazoa</taxon>
        <taxon>Echinodermata</taxon>
        <taxon>Eleutherozoa</taxon>
        <taxon>Echinozoa</taxon>
        <taxon>Echinoidea</taxon>
        <taxon>Euechinoidea</taxon>
        <taxon>Echinacea</taxon>
        <taxon>Camarodonta</taxon>
        <taxon>Echinidea</taxon>
        <taxon>Strongylocentrotidae</taxon>
        <taxon>Strongylocentrotus</taxon>
    </lineage>
</organism>
<dbReference type="InterPro" id="IPR009539">
    <property type="entry name" value="VANGL"/>
</dbReference>
<comment type="similarity">
    <text evidence="6 7">Belongs to the Vang family.</text>
</comment>
<dbReference type="FunCoup" id="A0A7M7SV45">
    <property type="interactions" value="973"/>
</dbReference>
<dbReference type="InParanoid" id="A0A7M7SV45"/>
<dbReference type="GO" id="GO:0005886">
    <property type="term" value="C:plasma membrane"/>
    <property type="evidence" value="ECO:0000318"/>
    <property type="project" value="GO_Central"/>
</dbReference>
<dbReference type="PANTHER" id="PTHR20886">
    <property type="entry name" value="VANG-LIKE PROTEIN"/>
    <property type="match status" value="1"/>
</dbReference>
<feature type="compositionally biased region" description="Basic residues" evidence="8">
    <location>
        <begin position="50"/>
        <end position="59"/>
    </location>
</feature>
<keyword evidence="3 9" id="KW-0812">Transmembrane</keyword>